<dbReference type="InterPro" id="IPR052698">
    <property type="entry name" value="MoCofactor_Util/Proc"/>
</dbReference>
<evidence type="ECO:0000259" key="1">
    <source>
        <dbReference type="Pfam" id="PF02625"/>
    </source>
</evidence>
<evidence type="ECO:0000259" key="2">
    <source>
        <dbReference type="Pfam" id="PF13478"/>
    </source>
</evidence>
<dbReference type="Pfam" id="PF02625">
    <property type="entry name" value="XdhC_CoxI"/>
    <property type="match status" value="1"/>
</dbReference>
<sequence>MGIGAEYDVMAEQTEQEKTHVQAIRAMASDHPDDAIRFLCSSIASGYRCALVLLTDIIDGASRPLGALMAIREDGHYIGLVSGGCVEASLVTEACSAIDEGCDRQSRYGKGSPWFDIVLPCRGGIGLHIHVVRDNHPLGDFLGLREQRRAATLFYDTRTESLVCKAVYAPTGWEGPVFMAGFRPDPQIILFGDGLESVFLVSLAEAAQVRVIRNDIEAVCLHAKDQETAIIILHHDPDLEIPVLEAALQTNAFFIGCLGSRKTQQRRLSRLRNKGHDAAQLARIHGPIGLFGPSREARSVAISVLAELFALIEARKTGSS</sequence>
<proteinExistence type="predicted"/>
<reference evidence="3" key="1">
    <citation type="submission" date="2013-04" db="EMBL/GenBank/DDBJ databases">
        <title>The genome sequencing project of 58 acetic acid bacteria.</title>
        <authorList>
            <person name="Okamoto-Kainuma A."/>
            <person name="Ishikawa M."/>
            <person name="Umino S."/>
            <person name="Koizumi Y."/>
            <person name="Shiwa Y."/>
            <person name="Yoshikawa H."/>
            <person name="Matsutani M."/>
            <person name="Matsushita K."/>
        </authorList>
    </citation>
    <scope>NUCLEOTIDE SEQUENCE</scope>
    <source>
        <strain evidence="3">NRIC 0535</strain>
    </source>
</reference>
<comment type="caution">
    <text evidence="3">The sequence shown here is derived from an EMBL/GenBank/DDBJ whole genome shotgun (WGS) entry which is preliminary data.</text>
</comment>
<accession>A0ABQ0PVD9</accession>
<dbReference type="PANTHER" id="PTHR30388:SF4">
    <property type="entry name" value="MOLYBDENUM COFACTOR INSERTION CHAPERONE PAOD"/>
    <property type="match status" value="1"/>
</dbReference>
<evidence type="ECO:0008006" key="5">
    <source>
        <dbReference type="Google" id="ProtNLM"/>
    </source>
</evidence>
<name>A0ABQ0PVD9_9PROT</name>
<feature type="domain" description="XdhC Rossmann" evidence="2">
    <location>
        <begin position="189"/>
        <end position="308"/>
    </location>
</feature>
<feature type="domain" description="XdhC- CoxI" evidence="1">
    <location>
        <begin position="43"/>
        <end position="109"/>
    </location>
</feature>
<gene>
    <name evidence="3" type="ORF">AA0535_0014</name>
</gene>
<keyword evidence="4" id="KW-1185">Reference proteome</keyword>
<dbReference type="Pfam" id="PF13478">
    <property type="entry name" value="XdhC_C"/>
    <property type="match status" value="1"/>
</dbReference>
<organism evidence="3 4">
    <name type="scientific">Asaia krungthepensis NRIC 0535</name>
    <dbReference type="NCBI Taxonomy" id="1307925"/>
    <lineage>
        <taxon>Bacteria</taxon>
        <taxon>Pseudomonadati</taxon>
        <taxon>Pseudomonadota</taxon>
        <taxon>Alphaproteobacteria</taxon>
        <taxon>Acetobacterales</taxon>
        <taxon>Acetobacteraceae</taxon>
        <taxon>Asaia</taxon>
    </lineage>
</organism>
<dbReference type="PANTHER" id="PTHR30388">
    <property type="entry name" value="ALDEHYDE OXIDOREDUCTASE MOLYBDENUM COFACTOR ASSEMBLY PROTEIN"/>
    <property type="match status" value="1"/>
</dbReference>
<dbReference type="EMBL" id="BAPV01000001">
    <property type="protein sequence ID" value="GBQ82551.1"/>
    <property type="molecule type" value="Genomic_DNA"/>
</dbReference>
<dbReference type="Proteomes" id="UP001062776">
    <property type="component" value="Unassembled WGS sequence"/>
</dbReference>
<protein>
    <recommendedName>
        <fullName evidence="5">Xanthine dehydrogenase accessory factor</fullName>
    </recommendedName>
</protein>
<dbReference type="InterPro" id="IPR003777">
    <property type="entry name" value="XdhC_CoxI"/>
</dbReference>
<dbReference type="Gene3D" id="3.40.50.720">
    <property type="entry name" value="NAD(P)-binding Rossmann-like Domain"/>
    <property type="match status" value="1"/>
</dbReference>
<dbReference type="InterPro" id="IPR027051">
    <property type="entry name" value="XdhC_Rossmann_dom"/>
</dbReference>
<evidence type="ECO:0000313" key="4">
    <source>
        <dbReference type="Proteomes" id="UP001062776"/>
    </source>
</evidence>
<evidence type="ECO:0000313" key="3">
    <source>
        <dbReference type="EMBL" id="GBQ82551.1"/>
    </source>
</evidence>